<evidence type="ECO:0000313" key="13">
    <source>
        <dbReference type="Proteomes" id="UP000831495"/>
    </source>
</evidence>
<comment type="function">
    <text evidence="2 9">Removes N-terminal dipeptides sequentially from polypeptides having unsubstituted N-termini provided that the penultimate residue is proline.</text>
</comment>
<dbReference type="Gene3D" id="1.10.246.70">
    <property type="match status" value="1"/>
</dbReference>
<dbReference type="Proteomes" id="UP000831495">
    <property type="component" value="Chromosome"/>
</dbReference>
<evidence type="ECO:0000259" key="11">
    <source>
        <dbReference type="SMART" id="SM00940"/>
    </source>
</evidence>
<sequence>MKLNQFGIRPTTLTEEINELQRIKFIDEESLDQAPNQLLRILLCKCFPETNTLDQQLNNLMATADQNAAQYLTGQQVSATAFYNLTFQLLGLEIEQDFNLATPLATKVQLHYPQFEHEYLNAQDLVHGWYQLLITHTIHGQTYLDELASRGYFVKIMQTETLPKPLFFNGKAQPVFDTTKLIHEVVYVESSQDTDHDQQRDLLKAEIIRPVETNQGLQVPALYTSSPYNQGTNDFAGEQLTHNVQTALHVKQPTDNTVQVASLHRLVPNPSSIQGEVHTATESFGNHFSYSLNDYFLARGFAVVYAAGIGTKDSDGLRTCGDPEETISTTAIIEWLNGSRTAFTNKTDCQQTRAWWCNHHIAMTGRSYLGTLAIAAATTGVAGLKTIIAEAAISSWYDYYREHGLVVAPGGFPGEDSDVLAEETFSRQKQAGDYLPIKNKWHQQLQTLTQQQDRLNGDYNNYWDQRNYRRQLHQIKADVILVHGLNDWNVKPKNVQKLWDGLRNLPITKKLILHQGPHIYINNNRSLDFNDMMNLWLSYKLYDLDNQAAQILPNVLIQDNTQAETWQVLNDWNNPKNPQTKFYLAGDQLLPAKTATKAPISLTDQLPTTQFQAYNHDLTSWQHDLTDLNNTNLTKQRLTFLAAKQAQPLVIDGRPQLNLRIACAQPIGMISARLVDYGDFQRLAKMPSMLDSQAYDQGYHYHKEDLKEYQLAQQTTPYQLISLSHLNLQNRTKLTQVEPIFPGKYYDLSFKLQPTHYQLAPGHQLGLIIYGTDFEMTIRPNQDLKYHLDLNHCTLNLPHL</sequence>
<evidence type="ECO:0000256" key="4">
    <source>
        <dbReference type="ARBA" id="ARBA00011738"/>
    </source>
</evidence>
<keyword evidence="13" id="KW-1185">Reference proteome</keyword>
<dbReference type="Gene3D" id="2.60.120.260">
    <property type="entry name" value="Galactose-binding domain-like"/>
    <property type="match status" value="1"/>
</dbReference>
<comment type="catalytic activity">
    <reaction evidence="1 9">
        <text>Hydrolyzes Xaa-Pro-|- bonds to release unblocked, N-terminal dipeptides from substrates including Ala-Pro-|-p-nitroanilide and (sequentially) Tyr-Pro-|-Phe-Pro-|-Gly-Pro-|-Ile.</text>
        <dbReference type="EC" id="3.4.14.11"/>
    </reaction>
</comment>
<evidence type="ECO:0000256" key="6">
    <source>
        <dbReference type="ARBA" id="ARBA00022670"/>
    </source>
</evidence>
<dbReference type="InterPro" id="IPR015251">
    <property type="entry name" value="PepX_N_dom"/>
</dbReference>
<dbReference type="NCBIfam" id="NF003781">
    <property type="entry name" value="PRK05371.1-2"/>
    <property type="match status" value="1"/>
</dbReference>
<dbReference type="SUPFAM" id="SSF49785">
    <property type="entry name" value="Galactose-binding domain-like"/>
    <property type="match status" value="1"/>
</dbReference>
<dbReference type="EMBL" id="CP093366">
    <property type="protein sequence ID" value="UQS82527.1"/>
    <property type="molecule type" value="Genomic_DNA"/>
</dbReference>
<dbReference type="SMART" id="SM00940">
    <property type="entry name" value="PepX_N"/>
    <property type="match status" value="1"/>
</dbReference>
<dbReference type="SMART" id="SM00939">
    <property type="entry name" value="PepX_C"/>
    <property type="match status" value="1"/>
</dbReference>
<keyword evidence="6 9" id="KW-0645">Protease</keyword>
<evidence type="ECO:0000256" key="7">
    <source>
        <dbReference type="ARBA" id="ARBA00022801"/>
    </source>
</evidence>
<dbReference type="InterPro" id="IPR029058">
    <property type="entry name" value="AB_hydrolase_fold"/>
</dbReference>
<dbReference type="Pfam" id="PF09168">
    <property type="entry name" value="PepX_N"/>
    <property type="match status" value="1"/>
</dbReference>
<protein>
    <recommendedName>
        <fullName evidence="9">Xaa-Pro dipeptidyl-peptidase</fullName>
        <ecNumber evidence="9">3.4.14.11</ecNumber>
    </recommendedName>
    <alternativeName>
        <fullName evidence="9">X-Pro dipeptidyl-peptidase</fullName>
    </alternativeName>
    <alternativeName>
        <fullName evidence="9">X-prolyl-dipeptidyl aminopeptidase</fullName>
        <shortName evidence="9">X-PDAP</shortName>
    </alternativeName>
</protein>
<dbReference type="GO" id="GO:0008239">
    <property type="term" value="F:dipeptidyl-peptidase activity"/>
    <property type="evidence" value="ECO:0007669"/>
    <property type="project" value="UniProtKB-EC"/>
</dbReference>
<feature type="active site" description="Charge relay system" evidence="9">
    <location>
        <position position="487"/>
    </location>
</feature>
<dbReference type="PRINTS" id="PR00923">
    <property type="entry name" value="LACTOPTASE"/>
</dbReference>
<dbReference type="EC" id="3.4.14.11" evidence="9"/>
<dbReference type="InterPro" id="IPR050585">
    <property type="entry name" value="Xaa-Pro_dipeptidyl-ppase/CocE"/>
</dbReference>
<dbReference type="PANTHER" id="PTHR43056:SF10">
    <property type="entry name" value="COCE_NOND FAMILY, PUTATIVE (AFU_ORTHOLOGUE AFUA_7G00600)-RELATED"/>
    <property type="match status" value="1"/>
</dbReference>
<reference evidence="12" key="1">
    <citation type="journal article" date="2022" name="Int. J. Syst. Evol. Microbiol.">
        <title>Apilactobacillus apisilvae sp. nov., Nicolia spurrieriana gen. nov. sp. nov., Bombilactobacillus folatiphilus sp. nov. and Bombilactobacillus thymidiniphilus sp. nov., four new lactic acid bacterial isolates from stingless bees Tetragonula carbonaria and Austroplebeia australis.</title>
        <authorList>
            <person name="Oliphant S.A."/>
            <person name="Watson-Haigh N.S."/>
            <person name="Sumby K.M."/>
            <person name="Gardner J."/>
            <person name="Groom S."/>
            <person name="Jiranek V."/>
        </authorList>
    </citation>
    <scope>NUCLEOTIDE SEQUENCE</scope>
    <source>
        <strain evidence="12">SG4_D2</strain>
    </source>
</reference>
<name>A0ABY4PB75_9LACO</name>
<dbReference type="NCBIfam" id="TIGR00976">
    <property type="entry name" value="CocE_NonD"/>
    <property type="match status" value="1"/>
</dbReference>
<comment type="subcellular location">
    <subcellularLocation>
        <location evidence="9">Cytoplasm</location>
    </subcellularLocation>
</comment>
<dbReference type="Pfam" id="PF08530">
    <property type="entry name" value="PepX_C"/>
    <property type="match status" value="1"/>
</dbReference>
<proteinExistence type="inferred from homology"/>
<comment type="similarity">
    <text evidence="3 9">Belongs to the peptidase S15 family.</text>
</comment>
<dbReference type="InterPro" id="IPR013736">
    <property type="entry name" value="Xaa-Pro_dipept_C"/>
</dbReference>
<dbReference type="RefSeq" id="WP_249514805.1">
    <property type="nucleotide sequence ID" value="NZ_CP093366.1"/>
</dbReference>
<dbReference type="InterPro" id="IPR000383">
    <property type="entry name" value="Xaa-Pro-like_dom"/>
</dbReference>
<keyword evidence="9" id="KW-0963">Cytoplasm</keyword>
<organism evidence="12 13">
    <name type="scientific">Bombilactobacillus folatiphilus</name>
    <dbReference type="NCBI Taxonomy" id="2923362"/>
    <lineage>
        <taxon>Bacteria</taxon>
        <taxon>Bacillati</taxon>
        <taxon>Bacillota</taxon>
        <taxon>Bacilli</taxon>
        <taxon>Lactobacillales</taxon>
        <taxon>Lactobacillaceae</taxon>
        <taxon>Bombilactobacillus</taxon>
    </lineage>
</organism>
<dbReference type="InterPro" id="IPR005674">
    <property type="entry name" value="CocE/Ser_esterase"/>
</dbReference>
<evidence type="ECO:0000313" key="12">
    <source>
        <dbReference type="EMBL" id="UQS82527.1"/>
    </source>
</evidence>
<dbReference type="SUPFAM" id="SSF53474">
    <property type="entry name" value="alpha/beta-Hydrolases"/>
    <property type="match status" value="1"/>
</dbReference>
<evidence type="ECO:0000256" key="8">
    <source>
        <dbReference type="ARBA" id="ARBA00022825"/>
    </source>
</evidence>
<keyword evidence="7 9" id="KW-0378">Hydrolase</keyword>
<feature type="active site" description="Charge relay system" evidence="9">
    <location>
        <position position="367"/>
    </location>
</feature>
<dbReference type="PANTHER" id="PTHR43056">
    <property type="entry name" value="PEPTIDASE S9 PROLYL OLIGOPEPTIDASE"/>
    <property type="match status" value="1"/>
</dbReference>
<comment type="subunit">
    <text evidence="4 9">Homodimer.</text>
</comment>
<evidence type="ECO:0000256" key="3">
    <source>
        <dbReference type="ARBA" id="ARBA00010819"/>
    </source>
</evidence>
<dbReference type="Pfam" id="PF02129">
    <property type="entry name" value="Peptidase_S15"/>
    <property type="match status" value="1"/>
</dbReference>
<dbReference type="InterPro" id="IPR008979">
    <property type="entry name" value="Galactose-bd-like_sf"/>
</dbReference>
<evidence type="ECO:0000256" key="5">
    <source>
        <dbReference type="ARBA" id="ARBA00022438"/>
    </source>
</evidence>
<feature type="domain" description="Xaa-Pro dipeptidyl-peptidase C-terminal" evidence="10">
    <location>
        <begin position="534"/>
        <end position="796"/>
    </location>
</feature>
<evidence type="ECO:0000259" key="10">
    <source>
        <dbReference type="SMART" id="SM00939"/>
    </source>
</evidence>
<evidence type="ECO:0000256" key="2">
    <source>
        <dbReference type="ARBA" id="ARBA00003997"/>
    </source>
</evidence>
<evidence type="ECO:0000256" key="9">
    <source>
        <dbReference type="HAMAP-Rule" id="MF_00698"/>
    </source>
</evidence>
<accession>A0ABY4PB75</accession>
<dbReference type="HAMAP" id="MF_00698">
    <property type="entry name" value="Aminopeptidase_S15"/>
    <property type="match status" value="1"/>
</dbReference>
<keyword evidence="5 9" id="KW-0031">Aminopeptidase</keyword>
<evidence type="ECO:0000256" key="1">
    <source>
        <dbReference type="ARBA" id="ARBA00000123"/>
    </source>
</evidence>
<feature type="active site" description="Charge relay system" evidence="9">
    <location>
        <position position="518"/>
    </location>
</feature>
<dbReference type="Gene3D" id="3.40.50.1820">
    <property type="entry name" value="alpha/beta hydrolase"/>
    <property type="match status" value="1"/>
</dbReference>
<feature type="domain" description="X-Prolyl dipeptidyl aminopeptidase PepX N-terminal" evidence="11">
    <location>
        <begin position="1"/>
        <end position="152"/>
    </location>
</feature>
<keyword evidence="8 9" id="KW-0720">Serine protease</keyword>
<dbReference type="InterPro" id="IPR008252">
    <property type="entry name" value="Pept_S15_Xpro"/>
</dbReference>
<dbReference type="InterPro" id="IPR036313">
    <property type="entry name" value="PepX_N_dom_sf"/>
</dbReference>
<gene>
    <name evidence="9" type="primary">pepX</name>
    <name evidence="12" type="ORF">MOO45_02430</name>
</gene>
<dbReference type="SUPFAM" id="SSF81761">
    <property type="entry name" value="X-Prolyl dipeptidyl aminopeptidase PepX, N-terminal domain"/>
    <property type="match status" value="1"/>
</dbReference>